<dbReference type="AlphaFoldDB" id="A0AA41Z653"/>
<proteinExistence type="predicted"/>
<dbReference type="EMBL" id="JANFAV010000004">
    <property type="protein sequence ID" value="MCW6534720.1"/>
    <property type="molecule type" value="Genomic_DNA"/>
</dbReference>
<dbReference type="Pfam" id="PF01244">
    <property type="entry name" value="Peptidase_M19"/>
    <property type="match status" value="1"/>
</dbReference>
<dbReference type="PROSITE" id="PS51318">
    <property type="entry name" value="TAT"/>
    <property type="match status" value="1"/>
</dbReference>
<dbReference type="PANTHER" id="PTHR10443:SF12">
    <property type="entry name" value="DIPEPTIDASE"/>
    <property type="match status" value="1"/>
</dbReference>
<dbReference type="InterPro" id="IPR032466">
    <property type="entry name" value="Metal_Hydrolase"/>
</dbReference>
<dbReference type="RefSeq" id="WP_265268553.1">
    <property type="nucleotide sequence ID" value="NZ_JANFAV010000004.1"/>
</dbReference>
<dbReference type="PROSITE" id="PS51365">
    <property type="entry name" value="RENAL_DIPEPTIDASE_2"/>
    <property type="match status" value="1"/>
</dbReference>
<dbReference type="InterPro" id="IPR006311">
    <property type="entry name" value="TAT_signal"/>
</dbReference>
<dbReference type="InterPro" id="IPR008257">
    <property type="entry name" value="Pept_M19"/>
</dbReference>
<name>A0AA41Z653_9SPHN</name>
<dbReference type="GO" id="GO:0070573">
    <property type="term" value="F:metallodipeptidase activity"/>
    <property type="evidence" value="ECO:0007669"/>
    <property type="project" value="InterPro"/>
</dbReference>
<dbReference type="Proteomes" id="UP001165565">
    <property type="component" value="Unassembled WGS sequence"/>
</dbReference>
<dbReference type="SUPFAM" id="SSF51556">
    <property type="entry name" value="Metallo-dependent hydrolases"/>
    <property type="match status" value="1"/>
</dbReference>
<dbReference type="Gene3D" id="3.20.20.140">
    <property type="entry name" value="Metal-dependent hydrolases"/>
    <property type="match status" value="1"/>
</dbReference>
<gene>
    <name evidence="1" type="ORF">NEE01_07960</name>
</gene>
<comment type="caution">
    <text evidence="1">The sequence shown here is derived from an EMBL/GenBank/DDBJ whole genome shotgun (WGS) entry which is preliminary data.</text>
</comment>
<dbReference type="PANTHER" id="PTHR10443">
    <property type="entry name" value="MICROSOMAL DIPEPTIDASE"/>
    <property type="match status" value="1"/>
</dbReference>
<protein>
    <submittedName>
        <fullName evidence="1">Dipeptidase</fullName>
    </submittedName>
</protein>
<organism evidence="1 2">
    <name type="scientific">Sphingomonas lycopersici</name>
    <dbReference type="NCBI Taxonomy" id="2951807"/>
    <lineage>
        <taxon>Bacteria</taxon>
        <taxon>Pseudomonadati</taxon>
        <taxon>Pseudomonadota</taxon>
        <taxon>Alphaproteobacteria</taxon>
        <taxon>Sphingomonadales</taxon>
        <taxon>Sphingomonadaceae</taxon>
        <taxon>Sphingomonas</taxon>
    </lineage>
</organism>
<keyword evidence="2" id="KW-1185">Reference proteome</keyword>
<reference evidence="1" key="1">
    <citation type="submission" date="2022-06" db="EMBL/GenBank/DDBJ databases">
        <title>Sphingomonas sp. nov. isolated from rhizosphere soil of tomato.</title>
        <authorList>
            <person name="Dong H."/>
            <person name="Gao R."/>
        </authorList>
    </citation>
    <scope>NUCLEOTIDE SEQUENCE</scope>
    <source>
        <strain evidence="1">MMSM24</strain>
    </source>
</reference>
<evidence type="ECO:0000313" key="2">
    <source>
        <dbReference type="Proteomes" id="UP001165565"/>
    </source>
</evidence>
<sequence length="381" mass="40993">MGKTRVTRRAMIGGMATASTLVAFPMLNTGMYRVHAASTRTYAKRVVDLVKSSLVIDMLGPLSLDFRPETVAAKLSQAQIADFRASGITAFHNSVGVGGPDAFALVLEFLAGWSAFVGHNDEVFTLVRDAADIDRAKRQGKAAVMMGLQDSDHFRTAKDVARFYNLGQRVSQLTYNTQNLIGSGCTDRVDGGLSDYGVEVVKAMNAAGMLVDTSHCGDRTTLDAIAVSPVPIAITHSNCRAINNHPRTKTDEAIKALGAKGGVMGITGVRNFVSGQEPTTIANVADHIDHVRKLIGIDHVGIGTDADLYGYDKMAPDQYAALKAGYKGSYAFRDKIDIEAFSGPLKIYNLTEELVRRGYSDADVRAVLGGNFRRLLGATWK</sequence>
<evidence type="ECO:0000313" key="1">
    <source>
        <dbReference type="EMBL" id="MCW6534720.1"/>
    </source>
</evidence>
<accession>A0AA41Z653</accession>
<dbReference type="GO" id="GO:0006508">
    <property type="term" value="P:proteolysis"/>
    <property type="evidence" value="ECO:0007669"/>
    <property type="project" value="InterPro"/>
</dbReference>